<comment type="caution">
    <text evidence="1">The sequence shown here is derived from an EMBL/GenBank/DDBJ whole genome shotgun (WGS) entry which is preliminary data.</text>
</comment>
<proteinExistence type="predicted"/>
<sequence length="75" mass="8159">MIYKPRGRIPALTARQKARESIGKILAMKGKTPVGSRALCEARNRNGTARRGRAVPLPKLSSHSTGYCGRQAALR</sequence>
<keyword evidence="2" id="KW-1185">Reference proteome</keyword>
<gene>
    <name evidence="1" type="ORF">NDU88_001623</name>
</gene>
<evidence type="ECO:0000313" key="2">
    <source>
        <dbReference type="Proteomes" id="UP001066276"/>
    </source>
</evidence>
<protein>
    <submittedName>
        <fullName evidence="1">Uncharacterized protein</fullName>
    </submittedName>
</protein>
<accession>A0AAV7VC08</accession>
<dbReference type="AlphaFoldDB" id="A0AAV7VC08"/>
<dbReference type="EMBL" id="JANPWB010000003">
    <property type="protein sequence ID" value="KAJ1197775.1"/>
    <property type="molecule type" value="Genomic_DNA"/>
</dbReference>
<evidence type="ECO:0000313" key="1">
    <source>
        <dbReference type="EMBL" id="KAJ1197775.1"/>
    </source>
</evidence>
<name>A0AAV7VC08_PLEWA</name>
<reference evidence="1" key="1">
    <citation type="journal article" date="2022" name="bioRxiv">
        <title>Sequencing and chromosome-scale assembly of the giantPleurodeles waltlgenome.</title>
        <authorList>
            <person name="Brown T."/>
            <person name="Elewa A."/>
            <person name="Iarovenko S."/>
            <person name="Subramanian E."/>
            <person name="Araus A.J."/>
            <person name="Petzold A."/>
            <person name="Susuki M."/>
            <person name="Suzuki K.-i.T."/>
            <person name="Hayashi T."/>
            <person name="Toyoda A."/>
            <person name="Oliveira C."/>
            <person name="Osipova E."/>
            <person name="Leigh N.D."/>
            <person name="Simon A."/>
            <person name="Yun M.H."/>
        </authorList>
    </citation>
    <scope>NUCLEOTIDE SEQUENCE</scope>
    <source>
        <strain evidence="1">20211129_DDA</strain>
        <tissue evidence="1">Liver</tissue>
    </source>
</reference>
<dbReference type="Proteomes" id="UP001066276">
    <property type="component" value="Chromosome 2_1"/>
</dbReference>
<organism evidence="1 2">
    <name type="scientific">Pleurodeles waltl</name>
    <name type="common">Iberian ribbed newt</name>
    <dbReference type="NCBI Taxonomy" id="8319"/>
    <lineage>
        <taxon>Eukaryota</taxon>
        <taxon>Metazoa</taxon>
        <taxon>Chordata</taxon>
        <taxon>Craniata</taxon>
        <taxon>Vertebrata</taxon>
        <taxon>Euteleostomi</taxon>
        <taxon>Amphibia</taxon>
        <taxon>Batrachia</taxon>
        <taxon>Caudata</taxon>
        <taxon>Salamandroidea</taxon>
        <taxon>Salamandridae</taxon>
        <taxon>Pleurodelinae</taxon>
        <taxon>Pleurodeles</taxon>
    </lineage>
</organism>